<accession>A0A1I7NU31</accession>
<sequence>MSDDGNTNPSRHAPWIIGWFILDAIVALAPPIYWAVDGNRTAILGLPAVVTYFVAVAVFITASIVVAYVAEARSGEAG</sequence>
<keyword evidence="1" id="KW-0812">Transmembrane</keyword>
<feature type="transmembrane region" description="Helical" evidence="1">
    <location>
        <begin position="43"/>
        <end position="70"/>
    </location>
</feature>
<dbReference type="STRING" id="51670.SAMN04488557_3535"/>
<keyword evidence="1" id="KW-0472">Membrane</keyword>
<organism evidence="2 3">
    <name type="scientific">Hyphomicrobium facile</name>
    <dbReference type="NCBI Taxonomy" id="51670"/>
    <lineage>
        <taxon>Bacteria</taxon>
        <taxon>Pseudomonadati</taxon>
        <taxon>Pseudomonadota</taxon>
        <taxon>Alphaproteobacteria</taxon>
        <taxon>Hyphomicrobiales</taxon>
        <taxon>Hyphomicrobiaceae</taxon>
        <taxon>Hyphomicrobium</taxon>
    </lineage>
</organism>
<evidence type="ECO:0000313" key="3">
    <source>
        <dbReference type="Proteomes" id="UP000199423"/>
    </source>
</evidence>
<keyword evidence="3" id="KW-1185">Reference proteome</keyword>
<keyword evidence="1" id="KW-1133">Transmembrane helix</keyword>
<reference evidence="3" key="1">
    <citation type="submission" date="2016-10" db="EMBL/GenBank/DDBJ databases">
        <authorList>
            <person name="Varghese N."/>
            <person name="Submissions S."/>
        </authorList>
    </citation>
    <scope>NUCLEOTIDE SEQUENCE [LARGE SCALE GENOMIC DNA]</scope>
    <source>
        <strain evidence="3">DSM 1565</strain>
    </source>
</reference>
<name>A0A1I7NU31_9HYPH</name>
<evidence type="ECO:0000313" key="2">
    <source>
        <dbReference type="EMBL" id="SFV38132.1"/>
    </source>
</evidence>
<feature type="transmembrane region" description="Helical" evidence="1">
    <location>
        <begin position="12"/>
        <end position="36"/>
    </location>
</feature>
<dbReference type="Proteomes" id="UP000199423">
    <property type="component" value="Unassembled WGS sequence"/>
</dbReference>
<gene>
    <name evidence="2" type="ORF">SAMN04488557_3535</name>
</gene>
<dbReference type="AlphaFoldDB" id="A0A1I7NU31"/>
<dbReference type="EMBL" id="FPCH01000003">
    <property type="protein sequence ID" value="SFV38132.1"/>
    <property type="molecule type" value="Genomic_DNA"/>
</dbReference>
<protein>
    <submittedName>
        <fullName evidence="2">Uncharacterized protein</fullName>
    </submittedName>
</protein>
<evidence type="ECO:0000256" key="1">
    <source>
        <dbReference type="SAM" id="Phobius"/>
    </source>
</evidence>
<proteinExistence type="predicted"/>